<feature type="compositionally biased region" description="Low complexity" evidence="1">
    <location>
        <begin position="540"/>
        <end position="549"/>
    </location>
</feature>
<dbReference type="AlphaFoldDB" id="A0A1Y1WTY9"/>
<feature type="region of interest" description="Disordered" evidence="1">
    <location>
        <begin position="418"/>
        <end position="481"/>
    </location>
</feature>
<reference evidence="2 3" key="1">
    <citation type="submission" date="2016-08" db="EMBL/GenBank/DDBJ databases">
        <title>A Parts List for Fungal Cellulosomes Revealed by Comparative Genomics.</title>
        <authorList>
            <consortium name="DOE Joint Genome Institute"/>
            <person name="Haitjema C.H."/>
            <person name="Gilmore S.P."/>
            <person name="Henske J.K."/>
            <person name="Solomon K.V."/>
            <person name="De Groot R."/>
            <person name="Kuo A."/>
            <person name="Mondo S.J."/>
            <person name="Salamov A.A."/>
            <person name="Labutti K."/>
            <person name="Zhao Z."/>
            <person name="Chiniquy J."/>
            <person name="Barry K."/>
            <person name="Brewer H.M."/>
            <person name="Purvine S.O."/>
            <person name="Wright A.T."/>
            <person name="Boxma B."/>
            <person name="Van Alen T."/>
            <person name="Hackstein J.H."/>
            <person name="Baker S.E."/>
            <person name="Grigoriev I.V."/>
            <person name="O'Malley M.A."/>
        </authorList>
    </citation>
    <scope>NUCLEOTIDE SEQUENCE [LARGE SCALE GENOMIC DNA]</scope>
    <source>
        <strain evidence="2 3">S4</strain>
    </source>
</reference>
<keyword evidence="3" id="KW-1185">Reference proteome</keyword>
<feature type="compositionally biased region" description="Low complexity" evidence="1">
    <location>
        <begin position="441"/>
        <end position="469"/>
    </location>
</feature>
<evidence type="ECO:0000313" key="2">
    <source>
        <dbReference type="EMBL" id="ORX76875.1"/>
    </source>
</evidence>
<accession>A0A1Y1WTY9</accession>
<feature type="region of interest" description="Disordered" evidence="1">
    <location>
        <begin position="600"/>
        <end position="619"/>
    </location>
</feature>
<feature type="compositionally biased region" description="Polar residues" evidence="1">
    <location>
        <begin position="525"/>
        <end position="539"/>
    </location>
</feature>
<feature type="region of interest" description="Disordered" evidence="1">
    <location>
        <begin position="522"/>
        <end position="549"/>
    </location>
</feature>
<feature type="compositionally biased region" description="Basic residues" evidence="1">
    <location>
        <begin position="425"/>
        <end position="437"/>
    </location>
</feature>
<dbReference type="EMBL" id="MCFG01000274">
    <property type="protein sequence ID" value="ORX76875.1"/>
    <property type="molecule type" value="Genomic_DNA"/>
</dbReference>
<sequence>MEEEQWNYNTNDLKRDSTSNHLKDKLINHDFLEGKDFLLTNYIKDNFFLKNKNSFTYDNTNDYKFNIPGYSIESLSDGTYVSDDQLSAITIISSTNDDTEAESKHDIFLIDDYSNHSLDNFNHSESEFITHQLFDINNQSLNEDYKERDNISNNINNEIANNSSILKEHSISNSFFLNLNKGDYNQFVKDDFLDIGLICNKEKDNDEQHSIKSNYGISEDTYINSDNSDNSPKRDCYLDNHFSMLDYDEDHYQHLKNEDSKFYPCSSDCNNNKYILSNLYNDELNNICSVKNSDIDPHHTYGEINEIEEGIGEEEEDNDEEEDIEIIIASESPTPPPLFYKKMAEIRKSKKSLINIENENSNEKNNAFSSNKRHKKHKYNRNNHSKNNKNSKSSSHCEPSTISIEDYIDHSTNLIFSNNNSNNNNKKKKTNNKHFNLKSKNSSSYISVNNFNNSNSKSNTNSMNSKSINHAPNRDENNELSSSWPSLASLYLSNNNNSNSKVNKKENEVKINVNSSLTSVKDKVLSNNVPSTSALQSQDSHSNNNKKNSSKLYSLSGKFSYLSLLSNINSSFHMNTNSSTPFVKIKENSSNYNNHYNHNIFENNDNDENHDTNNNNEEIPLSNEKDKIVDYFFASKKSTTCITSINSSLFLVNCPNSVKNTSSKLKSFNFFAQDDLLEDNISEEDHNNNNSCNNNNDDFLSDIKKDSIILDSFPKKSNLTHSLSQSNLVYQNETNSSNNISLIGTSSSPSTLTISSTNSSPLFDSTLAFSVSSNSSSTVNSTSLSIPSLENIPYHYSENQIIIPSPSLSNSHIDDIDKSVIFCHNDGSEHDMTFYKNDLNISSLPVSSSSQKSNIEYVEIHETATIAYEQISNRHSHSDTSVDDKISYSLESTKNSILEEKKLNKLKNECNCHCNQHNHYCSFIDHQFRLNREKRRLIKSAINCGFTGVHLKDDLNSCYDDDENISNCDSTSHSIYSRYKNKEEENEKEDIINTILLSHTEFSTFPIHLKFTINTHDVWVKWTNLEFNKDRFKDGYLL</sequence>
<evidence type="ECO:0000313" key="3">
    <source>
        <dbReference type="Proteomes" id="UP000193944"/>
    </source>
</evidence>
<comment type="caution">
    <text evidence="2">The sequence shown here is derived from an EMBL/GenBank/DDBJ whole genome shotgun (WGS) entry which is preliminary data.</text>
</comment>
<feature type="region of interest" description="Disordered" evidence="1">
    <location>
        <begin position="355"/>
        <end position="399"/>
    </location>
</feature>
<gene>
    <name evidence="2" type="ORF">BCR32DRAFT_270988</name>
</gene>
<name>A0A1Y1WTY9_9FUNG</name>
<reference evidence="2 3" key="2">
    <citation type="submission" date="2016-08" db="EMBL/GenBank/DDBJ databases">
        <title>Pervasive Adenine N6-methylation of Active Genes in Fungi.</title>
        <authorList>
            <consortium name="DOE Joint Genome Institute"/>
            <person name="Mondo S.J."/>
            <person name="Dannebaum R.O."/>
            <person name="Kuo R.C."/>
            <person name="Labutti K."/>
            <person name="Haridas S."/>
            <person name="Kuo A."/>
            <person name="Salamov A."/>
            <person name="Ahrendt S.R."/>
            <person name="Lipzen A."/>
            <person name="Sullivan W."/>
            <person name="Andreopoulos W.B."/>
            <person name="Clum A."/>
            <person name="Lindquist E."/>
            <person name="Daum C."/>
            <person name="Ramamoorthy G.K."/>
            <person name="Gryganskyi A."/>
            <person name="Culley D."/>
            <person name="Magnuson J.K."/>
            <person name="James T.Y."/>
            <person name="O'Malley M.A."/>
            <person name="Stajich J.E."/>
            <person name="Spatafora J.W."/>
            <person name="Visel A."/>
            <person name="Grigoriev I.V."/>
        </authorList>
    </citation>
    <scope>NUCLEOTIDE SEQUENCE [LARGE SCALE GENOMIC DNA]</scope>
    <source>
        <strain evidence="2 3">S4</strain>
    </source>
</reference>
<dbReference type="OrthoDB" id="2157686at2759"/>
<feature type="compositionally biased region" description="Basic residues" evidence="1">
    <location>
        <begin position="371"/>
        <end position="389"/>
    </location>
</feature>
<dbReference type="Proteomes" id="UP000193944">
    <property type="component" value="Unassembled WGS sequence"/>
</dbReference>
<organism evidence="2 3">
    <name type="scientific">Anaeromyces robustus</name>
    <dbReference type="NCBI Taxonomy" id="1754192"/>
    <lineage>
        <taxon>Eukaryota</taxon>
        <taxon>Fungi</taxon>
        <taxon>Fungi incertae sedis</taxon>
        <taxon>Chytridiomycota</taxon>
        <taxon>Chytridiomycota incertae sedis</taxon>
        <taxon>Neocallimastigomycetes</taxon>
        <taxon>Neocallimastigales</taxon>
        <taxon>Neocallimastigaceae</taxon>
        <taxon>Anaeromyces</taxon>
    </lineage>
</organism>
<feature type="compositionally biased region" description="Low complexity" evidence="1">
    <location>
        <begin position="355"/>
        <end position="370"/>
    </location>
</feature>
<proteinExistence type="predicted"/>
<evidence type="ECO:0000256" key="1">
    <source>
        <dbReference type="SAM" id="MobiDB-lite"/>
    </source>
</evidence>
<protein>
    <submittedName>
        <fullName evidence="2">Uncharacterized protein</fullName>
    </submittedName>
</protein>